<dbReference type="EMBL" id="JBHSQE010000004">
    <property type="protein sequence ID" value="MFC6146444.1"/>
    <property type="molecule type" value="Genomic_DNA"/>
</dbReference>
<accession>A0ABW1QCB2</accession>
<gene>
    <name evidence="2" type="ORF">ACFPUZ_06460</name>
</gene>
<evidence type="ECO:0000313" key="2">
    <source>
        <dbReference type="EMBL" id="MFC6146444.1"/>
    </source>
</evidence>
<keyword evidence="1" id="KW-0732">Signal</keyword>
<proteinExistence type="predicted"/>
<keyword evidence="3" id="KW-1185">Reference proteome</keyword>
<organism evidence="2 3">
    <name type="scientific">Corynebacterium nasicanis</name>
    <dbReference type="NCBI Taxonomy" id="1448267"/>
    <lineage>
        <taxon>Bacteria</taxon>
        <taxon>Bacillati</taxon>
        <taxon>Actinomycetota</taxon>
        <taxon>Actinomycetes</taxon>
        <taxon>Mycobacteriales</taxon>
        <taxon>Corynebacteriaceae</taxon>
        <taxon>Corynebacterium</taxon>
    </lineage>
</organism>
<dbReference type="Proteomes" id="UP001596244">
    <property type="component" value="Unassembled WGS sequence"/>
</dbReference>
<evidence type="ECO:0000256" key="1">
    <source>
        <dbReference type="SAM" id="SignalP"/>
    </source>
</evidence>
<evidence type="ECO:0000313" key="3">
    <source>
        <dbReference type="Proteomes" id="UP001596244"/>
    </source>
</evidence>
<reference evidence="3" key="1">
    <citation type="journal article" date="2019" name="Int. J. Syst. Evol. Microbiol.">
        <title>The Global Catalogue of Microorganisms (GCM) 10K type strain sequencing project: providing services to taxonomists for standard genome sequencing and annotation.</title>
        <authorList>
            <consortium name="The Broad Institute Genomics Platform"/>
            <consortium name="The Broad Institute Genome Sequencing Center for Infectious Disease"/>
            <person name="Wu L."/>
            <person name="Ma J."/>
        </authorList>
    </citation>
    <scope>NUCLEOTIDE SEQUENCE [LARGE SCALE GENOMIC DNA]</scope>
    <source>
        <strain evidence="3">CCUG 51943</strain>
    </source>
</reference>
<protein>
    <recommendedName>
        <fullName evidence="4">Secreted protein</fullName>
    </recommendedName>
</protein>
<comment type="caution">
    <text evidence="2">The sequence shown here is derived from an EMBL/GenBank/DDBJ whole genome shotgun (WGS) entry which is preliminary data.</text>
</comment>
<feature type="signal peptide" evidence="1">
    <location>
        <begin position="1"/>
        <end position="25"/>
    </location>
</feature>
<evidence type="ECO:0008006" key="4">
    <source>
        <dbReference type="Google" id="ProtNLM"/>
    </source>
</evidence>
<sequence length="232" mass="25023">MSRRARMLAAALLCAPLIDVPLSPAADVHVTGPTCTVLATTAEREEMLALSGIFAANWSAEILRDIPGSGADMSLARVWHADKTTEELADMPEPVRAAVDRINAAGQRVGYTGEEASAALRVLVDRNERRRDLARREALPRAAARERLDSQRFTPLHDYRTGLSVAAAESWDRAWERTPGADSAAREARSALARCTGQARPPVLPGADIGPLYTSLVMSLLEGFGELRPAES</sequence>
<name>A0ABW1QCB2_9CORY</name>
<dbReference type="RefSeq" id="WP_377000964.1">
    <property type="nucleotide sequence ID" value="NZ_JBHSQE010000004.1"/>
</dbReference>
<feature type="chain" id="PRO_5045418029" description="Secreted protein" evidence="1">
    <location>
        <begin position="26"/>
        <end position="232"/>
    </location>
</feature>